<dbReference type="SMART" id="SM00448">
    <property type="entry name" value="REC"/>
    <property type="match status" value="1"/>
</dbReference>
<gene>
    <name evidence="3" type="ORF">GCM10011332_17620</name>
</gene>
<dbReference type="GO" id="GO:0000160">
    <property type="term" value="P:phosphorelay signal transduction system"/>
    <property type="evidence" value="ECO:0007669"/>
    <property type="project" value="InterPro"/>
</dbReference>
<dbReference type="InterPro" id="IPR052048">
    <property type="entry name" value="ST_Response_Regulator"/>
</dbReference>
<dbReference type="Gene3D" id="3.40.50.2300">
    <property type="match status" value="1"/>
</dbReference>
<accession>A0A917BYT1</accession>
<dbReference type="EMBL" id="BMHV01000011">
    <property type="protein sequence ID" value="GGF64064.1"/>
    <property type="molecule type" value="Genomic_DNA"/>
</dbReference>
<keyword evidence="4" id="KW-1185">Reference proteome</keyword>
<evidence type="ECO:0000313" key="3">
    <source>
        <dbReference type="EMBL" id="GGF64064.1"/>
    </source>
</evidence>
<dbReference type="CDD" id="cd00156">
    <property type="entry name" value="REC"/>
    <property type="match status" value="1"/>
</dbReference>
<reference evidence="3" key="2">
    <citation type="submission" date="2020-09" db="EMBL/GenBank/DDBJ databases">
        <authorList>
            <person name="Sun Q."/>
            <person name="Zhou Y."/>
        </authorList>
    </citation>
    <scope>NUCLEOTIDE SEQUENCE</scope>
    <source>
        <strain evidence="3">CGMCC 1.15254</strain>
    </source>
</reference>
<name>A0A917BYT1_9PROT</name>
<feature type="domain" description="Response regulatory" evidence="2">
    <location>
        <begin position="30"/>
        <end position="149"/>
    </location>
</feature>
<sequence length="330" mass="36857">MHPFSVMFLKSGAYTNKGSGVKKYDFQDIDILIADQNQLVRSGLKGILNQSGFRKIHNAGDLDQMIEHIVVKCPDLLLCDISLPGGDVCEAVRELRHNQCGNNPFCSIILFIDEPNESIVRAASQAGLDDLQIKPVVAQKVLDRIHYLVGKRKPFVVTTDYIGPDRRSSKRPGTQEIPTMDVPNSIALKAEGKFDPRKFQKDVESSFWNINAQKIERHAFQISYLVNHIVPAYQAGQFNKESLGMAQRLVVVAEDIAKRLEESDFDHLSHLVATLQKVAKSLWESGTLPKRKDLELLPELSAAISATFHATNNSTDFASQIVSSVQKNYK</sequence>
<dbReference type="InterPro" id="IPR011006">
    <property type="entry name" value="CheY-like_superfamily"/>
</dbReference>
<keyword evidence="1" id="KW-0597">Phosphoprotein</keyword>
<reference evidence="3" key="1">
    <citation type="journal article" date="2014" name="Int. J. Syst. Evol. Microbiol.">
        <title>Complete genome sequence of Corynebacterium casei LMG S-19264T (=DSM 44701T), isolated from a smear-ripened cheese.</title>
        <authorList>
            <consortium name="US DOE Joint Genome Institute (JGI-PGF)"/>
            <person name="Walter F."/>
            <person name="Albersmeier A."/>
            <person name="Kalinowski J."/>
            <person name="Ruckert C."/>
        </authorList>
    </citation>
    <scope>NUCLEOTIDE SEQUENCE</scope>
    <source>
        <strain evidence="3">CGMCC 1.15254</strain>
    </source>
</reference>
<dbReference type="PANTHER" id="PTHR43228:SF1">
    <property type="entry name" value="TWO-COMPONENT RESPONSE REGULATOR ARR22"/>
    <property type="match status" value="1"/>
</dbReference>
<feature type="modified residue" description="4-aspartylphosphate" evidence="1">
    <location>
        <position position="80"/>
    </location>
</feature>
<proteinExistence type="predicted"/>
<dbReference type="InterPro" id="IPR001789">
    <property type="entry name" value="Sig_transdc_resp-reg_receiver"/>
</dbReference>
<comment type="caution">
    <text evidence="3">The sequence shown here is derived from an EMBL/GenBank/DDBJ whole genome shotgun (WGS) entry which is preliminary data.</text>
</comment>
<evidence type="ECO:0000259" key="2">
    <source>
        <dbReference type="PROSITE" id="PS50110"/>
    </source>
</evidence>
<evidence type="ECO:0000256" key="1">
    <source>
        <dbReference type="PROSITE-ProRule" id="PRU00169"/>
    </source>
</evidence>
<organism evidence="3 4">
    <name type="scientific">Terasakiella brassicae</name>
    <dbReference type="NCBI Taxonomy" id="1634917"/>
    <lineage>
        <taxon>Bacteria</taxon>
        <taxon>Pseudomonadati</taxon>
        <taxon>Pseudomonadota</taxon>
        <taxon>Alphaproteobacteria</taxon>
        <taxon>Rhodospirillales</taxon>
        <taxon>Terasakiellaceae</taxon>
        <taxon>Terasakiella</taxon>
    </lineage>
</organism>
<dbReference type="AlphaFoldDB" id="A0A917BYT1"/>
<protein>
    <recommendedName>
        <fullName evidence="2">Response regulatory domain-containing protein</fullName>
    </recommendedName>
</protein>
<dbReference type="Pfam" id="PF00072">
    <property type="entry name" value="Response_reg"/>
    <property type="match status" value="1"/>
</dbReference>
<dbReference type="Proteomes" id="UP000632498">
    <property type="component" value="Unassembled WGS sequence"/>
</dbReference>
<dbReference type="PROSITE" id="PS50110">
    <property type="entry name" value="RESPONSE_REGULATORY"/>
    <property type="match status" value="1"/>
</dbReference>
<evidence type="ECO:0000313" key="4">
    <source>
        <dbReference type="Proteomes" id="UP000632498"/>
    </source>
</evidence>
<dbReference type="PANTHER" id="PTHR43228">
    <property type="entry name" value="TWO-COMPONENT RESPONSE REGULATOR"/>
    <property type="match status" value="1"/>
</dbReference>
<dbReference type="SUPFAM" id="SSF52172">
    <property type="entry name" value="CheY-like"/>
    <property type="match status" value="1"/>
</dbReference>